<gene>
    <name evidence="2" type="primary">AVEN_163911_1</name>
    <name evidence="2" type="ORF">NPIL_331391</name>
</gene>
<comment type="caution">
    <text evidence="2">The sequence shown here is derived from an EMBL/GenBank/DDBJ whole genome shotgun (WGS) entry which is preliminary data.</text>
</comment>
<feature type="signal peptide" evidence="1">
    <location>
        <begin position="1"/>
        <end position="25"/>
    </location>
</feature>
<keyword evidence="1" id="KW-0732">Signal</keyword>
<dbReference type="Proteomes" id="UP000887013">
    <property type="component" value="Unassembled WGS sequence"/>
</dbReference>
<feature type="chain" id="PRO_5036448634" evidence="1">
    <location>
        <begin position="26"/>
        <end position="304"/>
    </location>
</feature>
<evidence type="ECO:0000313" key="3">
    <source>
        <dbReference type="Proteomes" id="UP000887013"/>
    </source>
</evidence>
<protein>
    <submittedName>
        <fullName evidence="2">Uncharacterized protein</fullName>
    </submittedName>
</protein>
<reference evidence="2" key="1">
    <citation type="submission" date="2020-08" db="EMBL/GenBank/DDBJ databases">
        <title>Multicomponent nature underlies the extraordinary mechanical properties of spider dragline silk.</title>
        <authorList>
            <person name="Kono N."/>
            <person name="Nakamura H."/>
            <person name="Mori M."/>
            <person name="Yoshida Y."/>
            <person name="Ohtoshi R."/>
            <person name="Malay A.D."/>
            <person name="Moran D.A.P."/>
            <person name="Tomita M."/>
            <person name="Numata K."/>
            <person name="Arakawa K."/>
        </authorList>
    </citation>
    <scope>NUCLEOTIDE SEQUENCE</scope>
</reference>
<keyword evidence="3" id="KW-1185">Reference proteome</keyword>
<evidence type="ECO:0000313" key="2">
    <source>
        <dbReference type="EMBL" id="GFT18749.1"/>
    </source>
</evidence>
<sequence>MNLYIFQNFLATFLISAAYDAASYSFDFRNNNDSNPADGIRDPSDLDDFQPDRSVEDKYSYSPGGFYVPQEKKGKMNYFVEEVDTMHNDHNHEFSSNKEFSNDVEAKEMKILTSEKVGTQIAQKPSFMSFIRKLMLNPSVLTAINMVPLAFIAEMIFPNLLKMFGNNMVPKVSSTIANGFARSLNGNASFQVEPILDVINEYGVRAIEDPKCFKKFICQGIKSRIESRSGDSWSVEKVVQTVRNSVDHELLDRFELKRLLRSIETGDCDYLPCTGSPAYTRDIPVIEKIYLLGVKFFNQTEMLH</sequence>
<proteinExistence type="predicted"/>
<accession>A0A8X6NKR9</accession>
<organism evidence="2 3">
    <name type="scientific">Nephila pilipes</name>
    <name type="common">Giant wood spider</name>
    <name type="synonym">Nephila maculata</name>
    <dbReference type="NCBI Taxonomy" id="299642"/>
    <lineage>
        <taxon>Eukaryota</taxon>
        <taxon>Metazoa</taxon>
        <taxon>Ecdysozoa</taxon>
        <taxon>Arthropoda</taxon>
        <taxon>Chelicerata</taxon>
        <taxon>Arachnida</taxon>
        <taxon>Araneae</taxon>
        <taxon>Araneomorphae</taxon>
        <taxon>Entelegynae</taxon>
        <taxon>Araneoidea</taxon>
        <taxon>Nephilidae</taxon>
        <taxon>Nephila</taxon>
    </lineage>
</organism>
<evidence type="ECO:0000256" key="1">
    <source>
        <dbReference type="SAM" id="SignalP"/>
    </source>
</evidence>
<dbReference type="EMBL" id="BMAW01105317">
    <property type="protein sequence ID" value="GFT18749.1"/>
    <property type="molecule type" value="Genomic_DNA"/>
</dbReference>
<dbReference type="AlphaFoldDB" id="A0A8X6NKR9"/>
<name>A0A8X6NKR9_NEPPI</name>
<dbReference type="OrthoDB" id="6416543at2759"/>